<dbReference type="Proteomes" id="UP001275084">
    <property type="component" value="Unassembled WGS sequence"/>
</dbReference>
<protein>
    <submittedName>
        <fullName evidence="3">Uncharacterized protein</fullName>
    </submittedName>
</protein>
<comment type="caution">
    <text evidence="3">The sequence shown here is derived from an EMBL/GenBank/DDBJ whole genome shotgun (WGS) entry which is preliminary data.</text>
</comment>
<keyword evidence="2" id="KW-0472">Membrane</keyword>
<feature type="compositionally biased region" description="Low complexity" evidence="1">
    <location>
        <begin position="1"/>
        <end position="24"/>
    </location>
</feature>
<feature type="transmembrane region" description="Helical" evidence="2">
    <location>
        <begin position="130"/>
        <end position="156"/>
    </location>
</feature>
<dbReference type="EMBL" id="JAUIQD010000004">
    <property type="protein sequence ID" value="KAK3352950.1"/>
    <property type="molecule type" value="Genomic_DNA"/>
</dbReference>
<dbReference type="Pfam" id="PF11309">
    <property type="entry name" value="DUF3112"/>
    <property type="match status" value="1"/>
</dbReference>
<sequence>MSNYTAPTAPTTPTTPSRGAAPATLGPQSLAQGPPYLPKRAQLGGLPTPGLDAPICAVLLALFVGGAATNMAIAAQIFTTAGVLLLFHRGVTLLFGALFTSIVAVLIIVITVSVQSFLILDAATHRADRAIQLFCGTYLAAIAFLPIPLVLAAVVVPRRSRIDKFGEGHFHTNAIFRTATAYAARPVNDPAWFQSKVCYYCFNYVIELVAVYTYAVSRFDCRFYVPDGSSAPGHYSCAEFGDSTAVVAAAIADFEKHNSKLYEPGKRASVCRIRRLRAGGGRRRWTGGV</sequence>
<keyword evidence="2" id="KW-0812">Transmembrane</keyword>
<evidence type="ECO:0000313" key="4">
    <source>
        <dbReference type="Proteomes" id="UP001275084"/>
    </source>
</evidence>
<name>A0AAJ0HI96_9PEZI</name>
<keyword evidence="4" id="KW-1185">Reference proteome</keyword>
<dbReference type="PANTHER" id="PTHR35184">
    <property type="entry name" value="YALI0C10208P"/>
    <property type="match status" value="1"/>
</dbReference>
<organism evidence="3 4">
    <name type="scientific">Lasiosphaeria hispida</name>
    <dbReference type="NCBI Taxonomy" id="260671"/>
    <lineage>
        <taxon>Eukaryota</taxon>
        <taxon>Fungi</taxon>
        <taxon>Dikarya</taxon>
        <taxon>Ascomycota</taxon>
        <taxon>Pezizomycotina</taxon>
        <taxon>Sordariomycetes</taxon>
        <taxon>Sordariomycetidae</taxon>
        <taxon>Sordariales</taxon>
        <taxon>Lasiosphaeriaceae</taxon>
        <taxon>Lasiosphaeria</taxon>
    </lineage>
</organism>
<keyword evidence="2" id="KW-1133">Transmembrane helix</keyword>
<evidence type="ECO:0000256" key="1">
    <source>
        <dbReference type="SAM" id="MobiDB-lite"/>
    </source>
</evidence>
<accession>A0AAJ0HI96</accession>
<dbReference type="PANTHER" id="PTHR35184:SF1">
    <property type="entry name" value="INTEGRAL MEMBRANE PROTEIN"/>
    <property type="match status" value="1"/>
</dbReference>
<feature type="region of interest" description="Disordered" evidence="1">
    <location>
        <begin position="1"/>
        <end position="25"/>
    </location>
</feature>
<dbReference type="AlphaFoldDB" id="A0AAJ0HI96"/>
<evidence type="ECO:0000313" key="3">
    <source>
        <dbReference type="EMBL" id="KAK3352950.1"/>
    </source>
</evidence>
<feature type="transmembrane region" description="Helical" evidence="2">
    <location>
        <begin position="57"/>
        <end position="86"/>
    </location>
</feature>
<gene>
    <name evidence="3" type="ORF">B0T25DRAFT_607045</name>
</gene>
<feature type="transmembrane region" description="Helical" evidence="2">
    <location>
        <begin position="93"/>
        <end position="118"/>
    </location>
</feature>
<reference evidence="3" key="1">
    <citation type="journal article" date="2023" name="Mol. Phylogenet. Evol.">
        <title>Genome-scale phylogeny and comparative genomics of the fungal order Sordariales.</title>
        <authorList>
            <person name="Hensen N."/>
            <person name="Bonometti L."/>
            <person name="Westerberg I."/>
            <person name="Brannstrom I.O."/>
            <person name="Guillou S."/>
            <person name="Cros-Aarteil S."/>
            <person name="Calhoun S."/>
            <person name="Haridas S."/>
            <person name="Kuo A."/>
            <person name="Mondo S."/>
            <person name="Pangilinan J."/>
            <person name="Riley R."/>
            <person name="LaButti K."/>
            <person name="Andreopoulos B."/>
            <person name="Lipzen A."/>
            <person name="Chen C."/>
            <person name="Yan M."/>
            <person name="Daum C."/>
            <person name="Ng V."/>
            <person name="Clum A."/>
            <person name="Steindorff A."/>
            <person name="Ohm R.A."/>
            <person name="Martin F."/>
            <person name="Silar P."/>
            <person name="Natvig D.O."/>
            <person name="Lalanne C."/>
            <person name="Gautier V."/>
            <person name="Ament-Velasquez S.L."/>
            <person name="Kruys A."/>
            <person name="Hutchinson M.I."/>
            <person name="Powell A.J."/>
            <person name="Barry K."/>
            <person name="Miller A.N."/>
            <person name="Grigoriev I.V."/>
            <person name="Debuchy R."/>
            <person name="Gladieux P."/>
            <person name="Hiltunen Thoren M."/>
            <person name="Johannesson H."/>
        </authorList>
    </citation>
    <scope>NUCLEOTIDE SEQUENCE</scope>
    <source>
        <strain evidence="3">CBS 955.72</strain>
    </source>
</reference>
<proteinExistence type="predicted"/>
<dbReference type="InterPro" id="IPR021460">
    <property type="entry name" value="DUF3112"/>
</dbReference>
<evidence type="ECO:0000256" key="2">
    <source>
        <dbReference type="SAM" id="Phobius"/>
    </source>
</evidence>
<reference evidence="3" key="2">
    <citation type="submission" date="2023-06" db="EMBL/GenBank/DDBJ databases">
        <authorList>
            <consortium name="Lawrence Berkeley National Laboratory"/>
            <person name="Haridas S."/>
            <person name="Hensen N."/>
            <person name="Bonometti L."/>
            <person name="Westerberg I."/>
            <person name="Brannstrom I.O."/>
            <person name="Guillou S."/>
            <person name="Cros-Aarteil S."/>
            <person name="Calhoun S."/>
            <person name="Kuo A."/>
            <person name="Mondo S."/>
            <person name="Pangilinan J."/>
            <person name="Riley R."/>
            <person name="Labutti K."/>
            <person name="Andreopoulos B."/>
            <person name="Lipzen A."/>
            <person name="Chen C."/>
            <person name="Yanf M."/>
            <person name="Daum C."/>
            <person name="Ng V."/>
            <person name="Clum A."/>
            <person name="Steindorff A."/>
            <person name="Ohm R."/>
            <person name="Martin F."/>
            <person name="Silar P."/>
            <person name="Natvig D."/>
            <person name="Lalanne C."/>
            <person name="Gautier V."/>
            <person name="Ament-Velasquez S.L."/>
            <person name="Kruys A."/>
            <person name="Hutchinson M.I."/>
            <person name="Powell A.J."/>
            <person name="Barry K."/>
            <person name="Miller A.N."/>
            <person name="Grigoriev I.V."/>
            <person name="Debuchy R."/>
            <person name="Gladieux P."/>
            <person name="Thoren M.H."/>
            <person name="Johannesson H."/>
        </authorList>
    </citation>
    <scope>NUCLEOTIDE SEQUENCE</scope>
    <source>
        <strain evidence="3">CBS 955.72</strain>
    </source>
</reference>